<evidence type="ECO:0000313" key="2">
    <source>
        <dbReference type="EMBL" id="MDD0838718.1"/>
    </source>
</evidence>
<accession>A0ABT5N115</accession>
<protein>
    <recommendedName>
        <fullName evidence="4">DUF2155 domain-containing protein</fullName>
    </recommendedName>
</protein>
<sequence>MRFLIYAMLLLASVAHARGEAGRVRLCREGVTPVGVDVGKTVLVLDGLIRFQTPRTGNRPESVRDKDLPEMQVVTEIIEPLRPGPECRLLLAWVADNPNNEPLPRAGATWRGFAFADYGRLVDVPPRVIGTSSRVTRVTFEPYKPWEGGRVLFTATALDDFKPMPFVDSPPPVLPKTVDRVARQP</sequence>
<dbReference type="Proteomes" id="UP001528673">
    <property type="component" value="Unassembled WGS sequence"/>
</dbReference>
<feature type="signal peptide" evidence="1">
    <location>
        <begin position="1"/>
        <end position="17"/>
    </location>
</feature>
<organism evidence="2 3">
    <name type="scientific">Curvibacter cyanobacteriorum</name>
    <dbReference type="NCBI Taxonomy" id="3026422"/>
    <lineage>
        <taxon>Bacteria</taxon>
        <taxon>Pseudomonadati</taxon>
        <taxon>Pseudomonadota</taxon>
        <taxon>Betaproteobacteria</taxon>
        <taxon>Burkholderiales</taxon>
        <taxon>Comamonadaceae</taxon>
        <taxon>Curvibacter</taxon>
    </lineage>
</organism>
<feature type="chain" id="PRO_5046193265" description="DUF2155 domain-containing protein" evidence="1">
    <location>
        <begin position="18"/>
        <end position="185"/>
    </location>
</feature>
<evidence type="ECO:0000256" key="1">
    <source>
        <dbReference type="SAM" id="SignalP"/>
    </source>
</evidence>
<reference evidence="2 3" key="1">
    <citation type="submission" date="2023-02" db="EMBL/GenBank/DDBJ databases">
        <title>Bacterial whole genomic sequence of Curvibacter sp. HBC61.</title>
        <authorList>
            <person name="Le V."/>
            <person name="Ko S.-R."/>
            <person name="Ahn C.-Y."/>
            <person name="Oh H.-M."/>
        </authorList>
    </citation>
    <scope>NUCLEOTIDE SEQUENCE [LARGE SCALE GENOMIC DNA]</scope>
    <source>
        <strain evidence="2 3">HBC61</strain>
    </source>
</reference>
<gene>
    <name evidence="2" type="ORF">PSQ40_09050</name>
</gene>
<comment type="caution">
    <text evidence="2">The sequence shown here is derived from an EMBL/GenBank/DDBJ whole genome shotgun (WGS) entry which is preliminary data.</text>
</comment>
<evidence type="ECO:0000313" key="3">
    <source>
        <dbReference type="Proteomes" id="UP001528673"/>
    </source>
</evidence>
<name>A0ABT5N115_9BURK</name>
<evidence type="ECO:0008006" key="4">
    <source>
        <dbReference type="Google" id="ProtNLM"/>
    </source>
</evidence>
<dbReference type="EMBL" id="JAQSIP010000003">
    <property type="protein sequence ID" value="MDD0838718.1"/>
    <property type="molecule type" value="Genomic_DNA"/>
</dbReference>
<keyword evidence="1" id="KW-0732">Signal</keyword>
<keyword evidence="3" id="KW-1185">Reference proteome</keyword>
<dbReference type="RefSeq" id="WP_273950910.1">
    <property type="nucleotide sequence ID" value="NZ_JAQSIP010000003.1"/>
</dbReference>
<proteinExistence type="predicted"/>